<dbReference type="KEGG" id="nml:Namu_4093"/>
<dbReference type="InterPro" id="IPR036237">
    <property type="entry name" value="Xyl_isomerase-like_sf"/>
</dbReference>
<dbReference type="Proteomes" id="UP000002218">
    <property type="component" value="Chromosome"/>
</dbReference>
<keyword evidence="3" id="KW-1185">Reference proteome</keyword>
<dbReference type="Pfam" id="PF01261">
    <property type="entry name" value="AP_endonuc_2"/>
    <property type="match status" value="1"/>
</dbReference>
<organism evidence="2 3">
    <name type="scientific">Nakamurella multipartita (strain ATCC 700099 / DSM 44233 / CIP 104796 / JCM 9543 / NBRC 105858 / Y-104)</name>
    <name type="common">Microsphaera multipartita</name>
    <dbReference type="NCBI Taxonomy" id="479431"/>
    <lineage>
        <taxon>Bacteria</taxon>
        <taxon>Bacillati</taxon>
        <taxon>Actinomycetota</taxon>
        <taxon>Actinomycetes</taxon>
        <taxon>Nakamurellales</taxon>
        <taxon>Nakamurellaceae</taxon>
        <taxon>Nakamurella</taxon>
    </lineage>
</organism>
<dbReference type="InterPro" id="IPR050312">
    <property type="entry name" value="IolE/XylAMocC-like"/>
</dbReference>
<sequence>MSPSAGSPAPTAVLGPAGSAPPLVLSSYTLGTRVAFPDRVRAAAAAGFEGIGLRAENYWDAIEAGLDGPAMAEIAASAGVPVLEVEYVTGWGTAADRTPEQQRKERTVVEMARTFGVRHLNAGLLEHLPVEQITEEFAGLCDRVGPELTVALEFMPYSGVPDLATTGRILRDAGRSNGAVIVDVWHWARSGMTAADLAAVPAAAIVAVQLCDVQATPMDPLRAESLGHRLPPGQGYGDAAGMVRALHEHGATPAVVTVEVISDALVAQGVDQAAAVSHAAAVDVLRSAATP</sequence>
<dbReference type="AlphaFoldDB" id="C8XHT0"/>
<evidence type="ECO:0000313" key="2">
    <source>
        <dbReference type="EMBL" id="ACV80383.1"/>
    </source>
</evidence>
<accession>C8XHT0</accession>
<dbReference type="PANTHER" id="PTHR12110:SF48">
    <property type="entry name" value="BLL3656 PROTEIN"/>
    <property type="match status" value="1"/>
</dbReference>
<protein>
    <submittedName>
        <fullName evidence="2">Xylose isomerase domain protein TIM barrel</fullName>
    </submittedName>
</protein>
<reference evidence="2 3" key="2">
    <citation type="journal article" date="2010" name="Stand. Genomic Sci.">
        <title>Complete genome sequence of Nakamurella multipartita type strain (Y-104).</title>
        <authorList>
            <person name="Tice H."/>
            <person name="Mayilraj S."/>
            <person name="Sims D."/>
            <person name="Lapidus A."/>
            <person name="Nolan M."/>
            <person name="Lucas S."/>
            <person name="Glavina Del Rio T."/>
            <person name="Copeland A."/>
            <person name="Cheng J.F."/>
            <person name="Meincke L."/>
            <person name="Bruce D."/>
            <person name="Goodwin L."/>
            <person name="Pitluck S."/>
            <person name="Ivanova N."/>
            <person name="Mavromatis K."/>
            <person name="Ovchinnikova G."/>
            <person name="Pati A."/>
            <person name="Chen A."/>
            <person name="Palaniappan K."/>
            <person name="Land M."/>
            <person name="Hauser L."/>
            <person name="Chang Y.J."/>
            <person name="Jeffries C.D."/>
            <person name="Detter J.C."/>
            <person name="Brettin T."/>
            <person name="Rohde M."/>
            <person name="Goker M."/>
            <person name="Bristow J."/>
            <person name="Eisen J.A."/>
            <person name="Markowitz V."/>
            <person name="Hugenholtz P."/>
            <person name="Kyrpides N.C."/>
            <person name="Klenk H.P."/>
            <person name="Chen F."/>
        </authorList>
    </citation>
    <scope>NUCLEOTIDE SEQUENCE [LARGE SCALE GENOMIC DNA]</scope>
    <source>
        <strain evidence="3">ATCC 700099 / DSM 44233 / CIP 104796 / JCM 9543 / NBRC 105858 / Y-104</strain>
    </source>
</reference>
<dbReference type="SUPFAM" id="SSF51658">
    <property type="entry name" value="Xylose isomerase-like"/>
    <property type="match status" value="1"/>
</dbReference>
<dbReference type="Gene3D" id="3.20.20.150">
    <property type="entry name" value="Divalent-metal-dependent TIM barrel enzymes"/>
    <property type="match status" value="1"/>
</dbReference>
<dbReference type="OrthoDB" id="9780241at2"/>
<dbReference type="STRING" id="479431.Namu_4093"/>
<keyword evidence="2" id="KW-0413">Isomerase</keyword>
<evidence type="ECO:0000259" key="1">
    <source>
        <dbReference type="Pfam" id="PF01261"/>
    </source>
</evidence>
<dbReference type="GO" id="GO:0016853">
    <property type="term" value="F:isomerase activity"/>
    <property type="evidence" value="ECO:0007669"/>
    <property type="project" value="UniProtKB-KW"/>
</dbReference>
<dbReference type="HOGENOM" id="CLU_035063_2_0_11"/>
<reference evidence="3" key="1">
    <citation type="submission" date="2009-09" db="EMBL/GenBank/DDBJ databases">
        <title>The complete genome of Nakamurella multipartita DSM 44233.</title>
        <authorList>
            <consortium name="US DOE Joint Genome Institute (JGI-PGF)"/>
            <person name="Lucas S."/>
            <person name="Copeland A."/>
            <person name="Lapidus A."/>
            <person name="Glavina del Rio T."/>
            <person name="Dalin E."/>
            <person name="Tice H."/>
            <person name="Bruce D."/>
            <person name="Goodwin L."/>
            <person name="Pitluck S."/>
            <person name="Kyrpides N."/>
            <person name="Mavromatis K."/>
            <person name="Ivanova N."/>
            <person name="Ovchinnikova G."/>
            <person name="Sims D."/>
            <person name="Meincke L."/>
            <person name="Brettin T."/>
            <person name="Detter J.C."/>
            <person name="Han C."/>
            <person name="Larimer F."/>
            <person name="Land M."/>
            <person name="Hauser L."/>
            <person name="Markowitz V."/>
            <person name="Cheng J.-F."/>
            <person name="Hugenholtz P."/>
            <person name="Woyke T."/>
            <person name="Wu D."/>
            <person name="Klenk H.-P."/>
            <person name="Eisen J.A."/>
        </authorList>
    </citation>
    <scope>NUCLEOTIDE SEQUENCE [LARGE SCALE GENOMIC DNA]</scope>
    <source>
        <strain evidence="3">ATCC 700099 / DSM 44233 / CIP 104796 / JCM 9543 / NBRC 105858 / Y-104</strain>
    </source>
</reference>
<dbReference type="eggNOG" id="COG1082">
    <property type="taxonomic scope" value="Bacteria"/>
</dbReference>
<proteinExistence type="predicted"/>
<dbReference type="RefSeq" id="WP_015749208.1">
    <property type="nucleotide sequence ID" value="NC_013235.1"/>
</dbReference>
<gene>
    <name evidence="2" type="ordered locus">Namu_4093</name>
</gene>
<dbReference type="PANTHER" id="PTHR12110">
    <property type="entry name" value="HYDROXYPYRUVATE ISOMERASE"/>
    <property type="match status" value="1"/>
</dbReference>
<feature type="domain" description="Xylose isomerase-like TIM barrel" evidence="1">
    <location>
        <begin position="40"/>
        <end position="271"/>
    </location>
</feature>
<dbReference type="EMBL" id="CP001737">
    <property type="protein sequence ID" value="ACV80383.1"/>
    <property type="molecule type" value="Genomic_DNA"/>
</dbReference>
<dbReference type="InterPro" id="IPR013022">
    <property type="entry name" value="Xyl_isomerase-like_TIM-brl"/>
</dbReference>
<evidence type="ECO:0000313" key="3">
    <source>
        <dbReference type="Proteomes" id="UP000002218"/>
    </source>
</evidence>
<dbReference type="InParanoid" id="C8XHT0"/>
<name>C8XHT0_NAKMY</name>